<reference evidence="3 4" key="1">
    <citation type="journal article" date="2015" name="Nature">
        <title>rRNA introns, odd ribosomes, and small enigmatic genomes across a large radiation of phyla.</title>
        <authorList>
            <person name="Brown C.T."/>
            <person name="Hug L.A."/>
            <person name="Thomas B.C."/>
            <person name="Sharon I."/>
            <person name="Castelle C.J."/>
            <person name="Singh A."/>
            <person name="Wilkins M.J."/>
            <person name="Williams K.H."/>
            <person name="Banfield J.F."/>
        </authorList>
    </citation>
    <scope>NUCLEOTIDE SEQUENCE [LARGE SCALE GENOMIC DNA]</scope>
</reference>
<dbReference type="Pfam" id="PF00950">
    <property type="entry name" value="ABC-3"/>
    <property type="match status" value="1"/>
</dbReference>
<organism evidence="3 4">
    <name type="scientific">Candidatus Magasanikbacteria bacterium GW2011_GWC2_45_8</name>
    <dbReference type="NCBI Taxonomy" id="1619050"/>
    <lineage>
        <taxon>Bacteria</taxon>
        <taxon>Candidatus Magasanikiibacteriota</taxon>
    </lineage>
</organism>
<name>A0A0G1N0U2_9BACT</name>
<evidence type="ECO:0000256" key="1">
    <source>
        <dbReference type="RuleBase" id="RU003943"/>
    </source>
</evidence>
<comment type="caution">
    <text evidence="3">The sequence shown here is derived from an EMBL/GenBank/DDBJ whole genome shotgun (WGS) entry which is preliminary data.</text>
</comment>
<feature type="transmembrane region" description="Helical" evidence="2">
    <location>
        <begin position="12"/>
        <end position="38"/>
    </location>
</feature>
<keyword evidence="2" id="KW-1133">Transmembrane helix</keyword>
<feature type="non-terminal residue" evidence="3">
    <location>
        <position position="54"/>
    </location>
</feature>
<keyword evidence="2" id="KW-0472">Membrane</keyword>
<dbReference type="GO" id="GO:0043190">
    <property type="term" value="C:ATP-binding cassette (ABC) transporter complex"/>
    <property type="evidence" value="ECO:0007669"/>
    <property type="project" value="InterPro"/>
</dbReference>
<keyword evidence="1 2" id="KW-0812">Transmembrane</keyword>
<comment type="similarity">
    <text evidence="1">Belongs to the ABC-3 integral membrane protein family.</text>
</comment>
<evidence type="ECO:0000313" key="4">
    <source>
        <dbReference type="Proteomes" id="UP000034911"/>
    </source>
</evidence>
<dbReference type="STRING" id="1619050.UX20_C0003G0022"/>
<evidence type="ECO:0000256" key="2">
    <source>
        <dbReference type="SAM" id="Phobius"/>
    </source>
</evidence>
<dbReference type="GO" id="GO:0055085">
    <property type="term" value="P:transmembrane transport"/>
    <property type="evidence" value="ECO:0007669"/>
    <property type="project" value="InterPro"/>
</dbReference>
<dbReference type="AlphaFoldDB" id="A0A0G1N0U2"/>
<sequence length="54" mass="5584">MADTLSHVTLAGVALSFLLGTNVILTALVAALAAAFGIEKLRARKLLFSESILA</sequence>
<evidence type="ECO:0000313" key="3">
    <source>
        <dbReference type="EMBL" id="KKU14241.1"/>
    </source>
</evidence>
<keyword evidence="1" id="KW-0813">Transport</keyword>
<accession>A0A0G1N0U2</accession>
<proteinExistence type="inferred from homology"/>
<protein>
    <submittedName>
        <fullName evidence="3">ABC-type transporter, integral membrane subunit</fullName>
    </submittedName>
</protein>
<comment type="subcellular location">
    <subcellularLocation>
        <location evidence="1">Cell membrane</location>
        <topology evidence="1">Multi-pass membrane protein</topology>
    </subcellularLocation>
</comment>
<dbReference type="Proteomes" id="UP000034911">
    <property type="component" value="Unassembled WGS sequence"/>
</dbReference>
<gene>
    <name evidence="3" type="ORF">UX20_C0003G0022</name>
</gene>
<dbReference type="InterPro" id="IPR001626">
    <property type="entry name" value="ABC_TroCD"/>
</dbReference>
<dbReference type="EMBL" id="LCLH01000003">
    <property type="protein sequence ID" value="KKU14241.1"/>
    <property type="molecule type" value="Genomic_DNA"/>
</dbReference>